<name>A0A132NW87_GIAIN</name>
<dbReference type="PANTHER" id="PTHR13773:SF8">
    <property type="entry name" value="PHOSPHATIDATE CYTIDYLYLTRANSFERASE, PHOTORECEPTOR-SPECIFIC"/>
    <property type="match status" value="1"/>
</dbReference>
<feature type="transmembrane region" description="Helical" evidence="19">
    <location>
        <begin position="53"/>
        <end position="71"/>
    </location>
</feature>
<evidence type="ECO:0000256" key="7">
    <source>
        <dbReference type="ARBA" id="ARBA00022516"/>
    </source>
</evidence>
<dbReference type="UniPathway" id="UPA00557">
    <property type="reaction ID" value="UER00614"/>
</dbReference>
<dbReference type="GO" id="GO:0005789">
    <property type="term" value="C:endoplasmic reticulum membrane"/>
    <property type="evidence" value="ECO:0007669"/>
    <property type="project" value="TreeGrafter"/>
</dbReference>
<comment type="pathway">
    <text evidence="4">Lipid metabolism.</text>
</comment>
<reference evidence="20 21" key="1">
    <citation type="journal article" date="2015" name="Mol. Biochem. Parasitol.">
        <title>Identification of polymorphic genes for use in assemblage B genotyping assays through comparative genomics of multiple assemblage B Giardia duodenalis isolates.</title>
        <authorList>
            <person name="Wielinga C."/>
            <person name="Thompson R.C."/>
            <person name="Monis P."/>
            <person name="Ryan U."/>
        </authorList>
    </citation>
    <scope>NUCLEOTIDE SEQUENCE [LARGE SCALE GENOMIC DNA]</scope>
    <source>
        <strain evidence="20 21">BAH15c1</strain>
    </source>
</reference>
<evidence type="ECO:0000256" key="11">
    <source>
        <dbReference type="ARBA" id="ARBA00022989"/>
    </source>
</evidence>
<comment type="pathway">
    <text evidence="3">Phospholipid metabolism; CDP-diacylglycerol biosynthesis; CDP-diacylglycerol from sn-glycerol 3-phosphate: step 3/3.</text>
</comment>
<dbReference type="GO" id="GO:0004605">
    <property type="term" value="F:phosphatidate cytidylyltransferase activity"/>
    <property type="evidence" value="ECO:0007669"/>
    <property type="project" value="UniProtKB-EC"/>
</dbReference>
<keyword evidence="13 19" id="KW-0472">Membrane</keyword>
<gene>
    <name evidence="20" type="ORF">QR46_1667</name>
</gene>
<evidence type="ECO:0000256" key="16">
    <source>
        <dbReference type="ARBA" id="ARBA00029893"/>
    </source>
</evidence>
<evidence type="ECO:0000256" key="2">
    <source>
        <dbReference type="ARBA" id="ARBA00004141"/>
    </source>
</evidence>
<feature type="transmembrane region" description="Helical" evidence="19">
    <location>
        <begin position="151"/>
        <end position="168"/>
    </location>
</feature>
<keyword evidence="11 19" id="KW-1133">Transmembrane helix</keyword>
<dbReference type="Proteomes" id="UP000070089">
    <property type="component" value="Unassembled WGS sequence"/>
</dbReference>
<evidence type="ECO:0000256" key="17">
    <source>
        <dbReference type="ARBA" id="ARBA00032396"/>
    </source>
</evidence>
<protein>
    <recommendedName>
        <fullName evidence="6">phosphatidate cytidylyltransferase</fullName>
        <ecNumber evidence="6">2.7.7.41</ecNumber>
    </recommendedName>
    <alternativeName>
        <fullName evidence="16">CDP-diacylglycerol synthase</fullName>
    </alternativeName>
    <alternativeName>
        <fullName evidence="17">CDP-diglyceride pyrophosphorylase</fullName>
    </alternativeName>
    <alternativeName>
        <fullName evidence="18">CDP-diglyceride synthase</fullName>
    </alternativeName>
</protein>
<evidence type="ECO:0000256" key="9">
    <source>
        <dbReference type="ARBA" id="ARBA00022692"/>
    </source>
</evidence>
<comment type="caution">
    <text evidence="20">The sequence shown here is derived from an EMBL/GenBank/DDBJ whole genome shotgun (WGS) entry which is preliminary data.</text>
</comment>
<evidence type="ECO:0000256" key="3">
    <source>
        <dbReference type="ARBA" id="ARBA00005119"/>
    </source>
</evidence>
<keyword evidence="10 20" id="KW-0548">Nucleotidyltransferase</keyword>
<comment type="subcellular location">
    <subcellularLocation>
        <location evidence="2">Membrane</location>
        <topology evidence="2">Multi-pass membrane protein</topology>
    </subcellularLocation>
</comment>
<keyword evidence="9 19" id="KW-0812">Transmembrane</keyword>
<evidence type="ECO:0000256" key="5">
    <source>
        <dbReference type="ARBA" id="ARBA00010185"/>
    </source>
</evidence>
<keyword evidence="14" id="KW-0594">Phospholipid biosynthesis</keyword>
<keyword evidence="15" id="KW-1208">Phospholipid metabolism</keyword>
<dbReference type="AlphaFoldDB" id="A0A132NW87"/>
<keyword evidence="8 20" id="KW-0808">Transferase</keyword>
<evidence type="ECO:0000256" key="19">
    <source>
        <dbReference type="SAM" id="Phobius"/>
    </source>
</evidence>
<feature type="transmembrane region" description="Helical" evidence="19">
    <location>
        <begin position="203"/>
        <end position="223"/>
    </location>
</feature>
<dbReference type="Pfam" id="PF01148">
    <property type="entry name" value="CTP_transf_1"/>
    <property type="match status" value="1"/>
</dbReference>
<dbReference type="VEuPathDB" id="GiardiaDB:QR46_1667"/>
<dbReference type="PANTHER" id="PTHR13773">
    <property type="entry name" value="PHOSPHATIDATE CYTIDYLYLTRANSFERASE"/>
    <property type="match status" value="1"/>
</dbReference>
<feature type="transmembrane region" description="Helical" evidence="19">
    <location>
        <begin position="27"/>
        <end position="47"/>
    </location>
</feature>
<dbReference type="EMBL" id="JXTI01000036">
    <property type="protein sequence ID" value="KWX14331.1"/>
    <property type="molecule type" value="Genomic_DNA"/>
</dbReference>
<evidence type="ECO:0000256" key="8">
    <source>
        <dbReference type="ARBA" id="ARBA00022679"/>
    </source>
</evidence>
<evidence type="ECO:0000313" key="21">
    <source>
        <dbReference type="Proteomes" id="UP000070089"/>
    </source>
</evidence>
<proteinExistence type="inferred from homology"/>
<evidence type="ECO:0000256" key="13">
    <source>
        <dbReference type="ARBA" id="ARBA00023136"/>
    </source>
</evidence>
<evidence type="ECO:0000313" key="20">
    <source>
        <dbReference type="EMBL" id="KWX14331.1"/>
    </source>
</evidence>
<comment type="catalytic activity">
    <reaction evidence="1">
        <text>a 1,2-diacyl-sn-glycero-3-phosphate + CTP + H(+) = a CDP-1,2-diacyl-sn-glycerol + diphosphate</text>
        <dbReference type="Rhea" id="RHEA:16229"/>
        <dbReference type="ChEBI" id="CHEBI:15378"/>
        <dbReference type="ChEBI" id="CHEBI:33019"/>
        <dbReference type="ChEBI" id="CHEBI:37563"/>
        <dbReference type="ChEBI" id="CHEBI:58332"/>
        <dbReference type="ChEBI" id="CHEBI:58608"/>
        <dbReference type="EC" id="2.7.7.41"/>
    </reaction>
</comment>
<dbReference type="EC" id="2.7.7.41" evidence="6"/>
<feature type="transmembrane region" description="Helical" evidence="19">
    <location>
        <begin position="308"/>
        <end position="334"/>
    </location>
</feature>
<evidence type="ECO:0000256" key="18">
    <source>
        <dbReference type="ARBA" id="ARBA00033406"/>
    </source>
</evidence>
<sequence>MKAKHRHTDTKPQIIKAERRRDRVLHLFVRTVSGICMIAFFGSILLYPFYLPYVLLLLSLCTYYELLRVAAISLHIHYPRSTGYMTLTAWSFYFAVLTVSMDLPEFLGKFVETVGSYIIFYTSRLSPEFGNMSFVVLRAVQDSLPQIFNKLYNFIASTFLLLILLLRVREPFLPVLSFCGWVMGGLALTILEVYIIMTVQKDLMYFYLPCILVVANDTFAYVWGKLLGRHPLVRVSPSKTWEGYIGAGITTLVFSHFCAIPFVERFGGELFKSRLDADAAMQAATIAAAATKAATHGTFLLDYNQLSRMYICCMLLALWISIVGPVGGMLASLAKRCAKIKNFSNLIPGHGGIIDRIDCHILANIYCILLYDFFYK</sequence>
<keyword evidence="12" id="KW-0443">Lipid metabolism</keyword>
<dbReference type="InterPro" id="IPR016720">
    <property type="entry name" value="PC_Trfase_euk"/>
</dbReference>
<feature type="transmembrane region" description="Helical" evidence="19">
    <location>
        <begin position="83"/>
        <end position="101"/>
    </location>
</feature>
<dbReference type="OrthoDB" id="10260889at2759"/>
<evidence type="ECO:0000256" key="15">
    <source>
        <dbReference type="ARBA" id="ARBA00023264"/>
    </source>
</evidence>
<keyword evidence="7" id="KW-0444">Lipid biosynthesis</keyword>
<accession>A0A132NW87</accession>
<evidence type="ECO:0000256" key="10">
    <source>
        <dbReference type="ARBA" id="ARBA00022695"/>
    </source>
</evidence>
<feature type="transmembrane region" description="Helical" evidence="19">
    <location>
        <begin position="175"/>
        <end position="197"/>
    </location>
</feature>
<comment type="similarity">
    <text evidence="5">Belongs to the CDS family.</text>
</comment>
<evidence type="ECO:0000256" key="14">
    <source>
        <dbReference type="ARBA" id="ARBA00023209"/>
    </source>
</evidence>
<dbReference type="GO" id="GO:0016024">
    <property type="term" value="P:CDP-diacylglycerol biosynthetic process"/>
    <property type="evidence" value="ECO:0007669"/>
    <property type="project" value="UniProtKB-UniPathway"/>
</dbReference>
<organism evidence="20 21">
    <name type="scientific">Giardia duodenalis assemblage B</name>
    <dbReference type="NCBI Taxonomy" id="1394984"/>
    <lineage>
        <taxon>Eukaryota</taxon>
        <taxon>Metamonada</taxon>
        <taxon>Diplomonadida</taxon>
        <taxon>Hexamitidae</taxon>
        <taxon>Giardiinae</taxon>
        <taxon>Giardia</taxon>
    </lineage>
</organism>
<evidence type="ECO:0000256" key="6">
    <source>
        <dbReference type="ARBA" id="ARBA00012487"/>
    </source>
</evidence>
<evidence type="ECO:0000256" key="12">
    <source>
        <dbReference type="ARBA" id="ARBA00023098"/>
    </source>
</evidence>
<evidence type="ECO:0000256" key="4">
    <source>
        <dbReference type="ARBA" id="ARBA00005189"/>
    </source>
</evidence>
<feature type="transmembrane region" description="Helical" evidence="19">
    <location>
        <begin position="244"/>
        <end position="263"/>
    </location>
</feature>
<evidence type="ECO:0000256" key="1">
    <source>
        <dbReference type="ARBA" id="ARBA00001698"/>
    </source>
</evidence>